<evidence type="ECO:0000256" key="4">
    <source>
        <dbReference type="ARBA" id="ARBA00023002"/>
    </source>
</evidence>
<evidence type="ECO:0000256" key="2">
    <source>
        <dbReference type="ARBA" id="ARBA00012948"/>
    </source>
</evidence>
<keyword evidence="8" id="KW-0276">Fatty acid metabolism</keyword>
<feature type="binding site" evidence="7">
    <location>
        <begin position="154"/>
        <end position="158"/>
    </location>
    <ligand>
        <name>NADP(+)</name>
        <dbReference type="ChEBI" id="CHEBI:58349"/>
    </ligand>
</feature>
<dbReference type="PANTHER" id="PTHR42760">
    <property type="entry name" value="SHORT-CHAIN DEHYDROGENASES/REDUCTASES FAMILY MEMBER"/>
    <property type="match status" value="1"/>
</dbReference>
<keyword evidence="8" id="KW-0444">Lipid biosynthesis</keyword>
<dbReference type="InterPro" id="IPR011284">
    <property type="entry name" value="3oxo_ACP_reduc"/>
</dbReference>
<comment type="pathway">
    <text evidence="8">Lipid metabolism; fatty acid biosynthesis.</text>
</comment>
<evidence type="ECO:0000256" key="8">
    <source>
        <dbReference type="RuleBase" id="RU366074"/>
    </source>
</evidence>
<dbReference type="InterPro" id="IPR036291">
    <property type="entry name" value="NAD(P)-bd_dom_sf"/>
</dbReference>
<dbReference type="AlphaFoldDB" id="A0A9D1I0U1"/>
<dbReference type="EMBL" id="DVMP01000079">
    <property type="protein sequence ID" value="HIU25662.1"/>
    <property type="molecule type" value="Genomic_DNA"/>
</dbReference>
<dbReference type="SUPFAM" id="SSF51735">
    <property type="entry name" value="NAD(P)-binding Rossmann-fold domains"/>
    <property type="match status" value="1"/>
</dbReference>
<comment type="subunit">
    <text evidence="8">Homotetramer.</text>
</comment>
<keyword evidence="8" id="KW-0275">Fatty acid biosynthesis</keyword>
<dbReference type="PANTHER" id="PTHR42760:SF133">
    <property type="entry name" value="3-OXOACYL-[ACYL-CARRIER-PROTEIN] REDUCTASE"/>
    <property type="match status" value="1"/>
</dbReference>
<evidence type="ECO:0000313" key="10">
    <source>
        <dbReference type="EMBL" id="HIU25662.1"/>
    </source>
</evidence>
<dbReference type="PRINTS" id="PR00081">
    <property type="entry name" value="GDHRDH"/>
</dbReference>
<dbReference type="NCBIfam" id="NF005559">
    <property type="entry name" value="PRK07231.1"/>
    <property type="match status" value="1"/>
</dbReference>
<dbReference type="GO" id="GO:0004316">
    <property type="term" value="F:3-oxoacyl-[acyl-carrier-protein] reductase (NADPH) activity"/>
    <property type="evidence" value="ECO:0007669"/>
    <property type="project" value="UniProtKB-UniRule"/>
</dbReference>
<dbReference type="EC" id="1.1.1.100" evidence="2 8"/>
<accession>A0A9D1I0U1</accession>
<feature type="active site" description="Proton acceptor" evidence="6">
    <location>
        <position position="154"/>
    </location>
</feature>
<protein>
    <recommendedName>
        <fullName evidence="2 8">3-oxoacyl-[acyl-carrier-protein] reductase</fullName>
        <ecNumber evidence="2 8">1.1.1.100</ecNumber>
    </recommendedName>
</protein>
<evidence type="ECO:0000259" key="9">
    <source>
        <dbReference type="SMART" id="SM00822"/>
    </source>
</evidence>
<dbReference type="PROSITE" id="PS00061">
    <property type="entry name" value="ADH_SHORT"/>
    <property type="match status" value="1"/>
</dbReference>
<comment type="function">
    <text evidence="8">Catalyzes the NADPH-dependent reduction of beta-ketoacyl-ACP substrates to beta-hydroxyacyl-ACP products, the first reductive step in the elongation cycle of fatty acid biosynthesis.</text>
</comment>
<dbReference type="FunFam" id="3.40.50.720:FF:000115">
    <property type="entry name" value="3-oxoacyl-[acyl-carrier-protein] reductase FabG"/>
    <property type="match status" value="1"/>
</dbReference>
<dbReference type="GO" id="GO:0051287">
    <property type="term" value="F:NAD binding"/>
    <property type="evidence" value="ECO:0007669"/>
    <property type="project" value="UniProtKB-UniRule"/>
</dbReference>
<name>A0A9D1I0U1_9FIRM</name>
<dbReference type="InterPro" id="IPR057326">
    <property type="entry name" value="KR_dom"/>
</dbReference>
<comment type="similarity">
    <text evidence="1 8">Belongs to the short-chain dehydrogenases/reductases (SDR) family.</text>
</comment>
<evidence type="ECO:0000256" key="6">
    <source>
        <dbReference type="PIRSR" id="PIRSR611284-1"/>
    </source>
</evidence>
<feature type="binding site" evidence="7">
    <location>
        <position position="89"/>
    </location>
    <ligand>
        <name>NADP(+)</name>
        <dbReference type="ChEBI" id="CHEBI:58349"/>
    </ligand>
</feature>
<keyword evidence="8" id="KW-0443">Lipid metabolism</keyword>
<evidence type="ECO:0000256" key="1">
    <source>
        <dbReference type="ARBA" id="ARBA00006484"/>
    </source>
</evidence>
<keyword evidence="3 7" id="KW-0521">NADP</keyword>
<dbReference type="InterPro" id="IPR020904">
    <property type="entry name" value="Sc_DH/Rdtase_CS"/>
</dbReference>
<comment type="catalytic activity">
    <reaction evidence="5 8">
        <text>a (3R)-hydroxyacyl-[ACP] + NADP(+) = a 3-oxoacyl-[ACP] + NADPH + H(+)</text>
        <dbReference type="Rhea" id="RHEA:17397"/>
        <dbReference type="Rhea" id="RHEA-COMP:9916"/>
        <dbReference type="Rhea" id="RHEA-COMP:9945"/>
        <dbReference type="ChEBI" id="CHEBI:15378"/>
        <dbReference type="ChEBI" id="CHEBI:57783"/>
        <dbReference type="ChEBI" id="CHEBI:58349"/>
        <dbReference type="ChEBI" id="CHEBI:78776"/>
        <dbReference type="ChEBI" id="CHEBI:78827"/>
        <dbReference type="EC" id="1.1.1.100"/>
    </reaction>
</comment>
<dbReference type="SMART" id="SM00822">
    <property type="entry name" value="PKS_KR"/>
    <property type="match status" value="1"/>
</dbReference>
<keyword evidence="4 8" id="KW-0560">Oxidoreductase</keyword>
<dbReference type="Gene3D" id="3.40.50.720">
    <property type="entry name" value="NAD(P)-binding Rossmann-like Domain"/>
    <property type="match status" value="1"/>
</dbReference>
<dbReference type="NCBIfam" id="NF004198">
    <property type="entry name" value="PRK05653.1-3"/>
    <property type="match status" value="1"/>
</dbReference>
<dbReference type="Pfam" id="PF13561">
    <property type="entry name" value="adh_short_C2"/>
    <property type="match status" value="1"/>
</dbReference>
<dbReference type="InterPro" id="IPR002347">
    <property type="entry name" value="SDR_fam"/>
</dbReference>
<evidence type="ECO:0000313" key="11">
    <source>
        <dbReference type="Proteomes" id="UP000824090"/>
    </source>
</evidence>
<proteinExistence type="inferred from homology"/>
<dbReference type="NCBIfam" id="TIGR01830">
    <property type="entry name" value="3oxo_ACP_reduc"/>
    <property type="match status" value="1"/>
</dbReference>
<reference evidence="10" key="1">
    <citation type="submission" date="2020-10" db="EMBL/GenBank/DDBJ databases">
        <authorList>
            <person name="Gilroy R."/>
        </authorList>
    </citation>
    <scope>NUCLEOTIDE SEQUENCE</scope>
    <source>
        <strain evidence="10">ChiHcec3-6078</strain>
    </source>
</reference>
<dbReference type="GO" id="GO:0048038">
    <property type="term" value="F:quinone binding"/>
    <property type="evidence" value="ECO:0007669"/>
    <property type="project" value="TreeGrafter"/>
</dbReference>
<sequence length="246" mass="25593">MLKGKTAIITGGVQGIGKAIAGKFCENGANVIICDRCSEEAAAETEKELKALGTQVETVRGDVTDPETARAVADIAKKKFGGADILVNNAGITNDKLMMRMKPEDFTKVIDVNLNGSFYFMKEISALMVKQRSGAIINMASVSGLRGNPAQVNYSASKAGVVGMTLAAAKELGRRGIRVNAIAPGFVETGMTAVLTDEQKAAAAENIALGRTGKPDDIANAALFLASDMSSYITGQVIGVDGGITM</sequence>
<organism evidence="10 11">
    <name type="scientific">Candidatus Allocopromorpha excrementigallinarum</name>
    <dbReference type="NCBI Taxonomy" id="2840742"/>
    <lineage>
        <taxon>Bacteria</taxon>
        <taxon>Bacillati</taxon>
        <taxon>Bacillota</taxon>
        <taxon>Clostridia</taxon>
        <taxon>Eubacteriales</taxon>
        <taxon>Eubacteriaceae</taxon>
        <taxon>Eubacteriaceae incertae sedis</taxon>
        <taxon>Candidatus Allocopromorpha</taxon>
    </lineage>
</organism>
<gene>
    <name evidence="10" type="primary">fabG</name>
    <name evidence="10" type="ORF">IAC50_04130</name>
</gene>
<dbReference type="NCBIfam" id="NF009466">
    <property type="entry name" value="PRK12826.1-2"/>
    <property type="match status" value="1"/>
</dbReference>
<dbReference type="PRINTS" id="PR00080">
    <property type="entry name" value="SDRFAMILY"/>
</dbReference>
<reference evidence="10" key="2">
    <citation type="journal article" date="2021" name="PeerJ">
        <title>Extensive microbial diversity within the chicken gut microbiome revealed by metagenomics and culture.</title>
        <authorList>
            <person name="Gilroy R."/>
            <person name="Ravi A."/>
            <person name="Getino M."/>
            <person name="Pursley I."/>
            <person name="Horton D.L."/>
            <person name="Alikhan N.F."/>
            <person name="Baker D."/>
            <person name="Gharbi K."/>
            <person name="Hall N."/>
            <person name="Watson M."/>
            <person name="Adriaenssens E.M."/>
            <person name="Foster-Nyarko E."/>
            <person name="Jarju S."/>
            <person name="Secka A."/>
            <person name="Antonio M."/>
            <person name="Oren A."/>
            <person name="Chaudhuri R.R."/>
            <person name="La Ragione R."/>
            <person name="Hildebrand F."/>
            <person name="Pallen M.J."/>
        </authorList>
    </citation>
    <scope>NUCLEOTIDE SEQUENCE</scope>
    <source>
        <strain evidence="10">ChiHcec3-6078</strain>
    </source>
</reference>
<evidence type="ECO:0000256" key="5">
    <source>
        <dbReference type="ARBA" id="ARBA00048508"/>
    </source>
</evidence>
<evidence type="ECO:0000256" key="3">
    <source>
        <dbReference type="ARBA" id="ARBA00022857"/>
    </source>
</evidence>
<dbReference type="Proteomes" id="UP000824090">
    <property type="component" value="Unassembled WGS sequence"/>
</dbReference>
<feature type="domain" description="Ketoreductase" evidence="9">
    <location>
        <begin position="5"/>
        <end position="185"/>
    </location>
</feature>
<evidence type="ECO:0000256" key="7">
    <source>
        <dbReference type="PIRSR" id="PIRSR611284-2"/>
    </source>
</evidence>
<comment type="caution">
    <text evidence="10">The sequence shown here is derived from an EMBL/GenBank/DDBJ whole genome shotgun (WGS) entry which is preliminary data.</text>
</comment>
<dbReference type="GO" id="GO:0006633">
    <property type="term" value="P:fatty acid biosynthetic process"/>
    <property type="evidence" value="ECO:0007669"/>
    <property type="project" value="UniProtKB-KW"/>
</dbReference>